<evidence type="ECO:0000313" key="1">
    <source>
        <dbReference type="EMBL" id="GAA1220271.1"/>
    </source>
</evidence>
<evidence type="ECO:0000313" key="2">
    <source>
        <dbReference type="Proteomes" id="UP001500943"/>
    </source>
</evidence>
<keyword evidence="2" id="KW-1185">Reference proteome</keyword>
<name>A0ABP4GBR8_9MICO</name>
<gene>
    <name evidence="1" type="ORF">GCM10009655_19800</name>
</gene>
<protein>
    <submittedName>
        <fullName evidence="1">Uncharacterized protein</fullName>
    </submittedName>
</protein>
<organism evidence="1 2">
    <name type="scientific">Rhodoglobus aureus</name>
    <dbReference type="NCBI Taxonomy" id="191497"/>
    <lineage>
        <taxon>Bacteria</taxon>
        <taxon>Bacillati</taxon>
        <taxon>Actinomycetota</taxon>
        <taxon>Actinomycetes</taxon>
        <taxon>Micrococcales</taxon>
        <taxon>Microbacteriaceae</taxon>
        <taxon>Rhodoglobus</taxon>
    </lineage>
</organism>
<comment type="caution">
    <text evidence="1">The sequence shown here is derived from an EMBL/GenBank/DDBJ whole genome shotgun (WGS) entry which is preliminary data.</text>
</comment>
<dbReference type="EMBL" id="BAAAKW010000033">
    <property type="protein sequence ID" value="GAA1220271.1"/>
    <property type="molecule type" value="Genomic_DNA"/>
</dbReference>
<dbReference type="Proteomes" id="UP001500943">
    <property type="component" value="Unassembled WGS sequence"/>
</dbReference>
<reference evidence="2" key="1">
    <citation type="journal article" date="2019" name="Int. J. Syst. Evol. Microbiol.">
        <title>The Global Catalogue of Microorganisms (GCM) 10K type strain sequencing project: providing services to taxonomists for standard genome sequencing and annotation.</title>
        <authorList>
            <consortium name="The Broad Institute Genomics Platform"/>
            <consortium name="The Broad Institute Genome Sequencing Center for Infectious Disease"/>
            <person name="Wu L."/>
            <person name="Ma J."/>
        </authorList>
    </citation>
    <scope>NUCLEOTIDE SEQUENCE [LARGE SCALE GENOMIC DNA]</scope>
    <source>
        <strain evidence="2">JCM 12762</strain>
    </source>
</reference>
<accession>A0ABP4GBR8</accession>
<sequence>MTTTNRRAMTDEDLANEARITHAFVAGEESALAETPKMSLRKSLYRPGLFEQVTSLSAQVSLRGL</sequence>
<proteinExistence type="predicted"/>